<accession>A0A3Q9QUW1</accession>
<dbReference type="Pfam" id="PF04531">
    <property type="entry name" value="Phage_holin_1"/>
    <property type="match status" value="1"/>
</dbReference>
<feature type="transmembrane region" description="Helical" evidence="1">
    <location>
        <begin position="49"/>
        <end position="67"/>
    </location>
</feature>
<keyword evidence="1" id="KW-0812">Transmembrane</keyword>
<proteinExistence type="predicted"/>
<keyword evidence="1" id="KW-1133">Transmembrane helix</keyword>
<dbReference type="NCBIfam" id="TIGR01598">
    <property type="entry name" value="holin_phiLC3"/>
    <property type="match status" value="1"/>
</dbReference>
<keyword evidence="3" id="KW-1185">Reference proteome</keyword>
<dbReference type="KEGG" id="nmk:CHR53_07380"/>
<dbReference type="AlphaFoldDB" id="A0A3Q9QUW1"/>
<protein>
    <submittedName>
        <fullName evidence="2">Phage holin</fullName>
    </submittedName>
</protein>
<keyword evidence="1" id="KW-0472">Membrane</keyword>
<evidence type="ECO:0000313" key="2">
    <source>
        <dbReference type="EMBL" id="AZU61089.1"/>
    </source>
</evidence>
<name>A0A3Q9QUW1_9BACI</name>
<feature type="transmembrane region" description="Helical" evidence="1">
    <location>
        <begin position="12"/>
        <end position="37"/>
    </location>
</feature>
<sequence>MINWKVRFKNWPWMAGFISQIMIVVQLVLVGLNGLGITEFQLTEDVKGWVLAVANAIFMLFAMLGLVQDPTTSGYGDSERAKKYNEPK</sequence>
<dbReference type="InterPro" id="IPR006485">
    <property type="entry name" value="Phage-like_holin"/>
</dbReference>
<organism evidence="2 3">
    <name type="scientific">Neobacillus mesonae</name>
    <dbReference type="NCBI Taxonomy" id="1193713"/>
    <lineage>
        <taxon>Bacteria</taxon>
        <taxon>Bacillati</taxon>
        <taxon>Bacillota</taxon>
        <taxon>Bacilli</taxon>
        <taxon>Bacillales</taxon>
        <taxon>Bacillaceae</taxon>
        <taxon>Neobacillus</taxon>
    </lineage>
</organism>
<dbReference type="EMBL" id="CP022572">
    <property type="protein sequence ID" value="AZU61089.1"/>
    <property type="molecule type" value="Genomic_DNA"/>
</dbReference>
<reference evidence="2 3" key="1">
    <citation type="submission" date="2017-07" db="EMBL/GenBank/DDBJ databases">
        <title>The complete genome sequence of Bacillus mesonae strain H20-5, an efficient strain improving plant abiotic stress resistance.</title>
        <authorList>
            <person name="Kim S.Y."/>
            <person name="Song H."/>
            <person name="Sang M.K."/>
            <person name="Weon H.-Y."/>
            <person name="Song J."/>
        </authorList>
    </citation>
    <scope>NUCLEOTIDE SEQUENCE [LARGE SCALE GENOMIC DNA]</scope>
    <source>
        <strain evidence="2 3">H20-5</strain>
    </source>
</reference>
<dbReference type="RefSeq" id="WP_127485951.1">
    <property type="nucleotide sequence ID" value="NZ_CP022572.1"/>
</dbReference>
<evidence type="ECO:0000313" key="3">
    <source>
        <dbReference type="Proteomes" id="UP000282892"/>
    </source>
</evidence>
<evidence type="ECO:0000256" key="1">
    <source>
        <dbReference type="SAM" id="Phobius"/>
    </source>
</evidence>
<dbReference type="Proteomes" id="UP000282892">
    <property type="component" value="Chromosome"/>
</dbReference>
<gene>
    <name evidence="2" type="ORF">CHR53_07380</name>
</gene>
<dbReference type="OrthoDB" id="3176072at2"/>